<accession>A0A0S8JSW9</accession>
<dbReference type="InterPro" id="IPR027417">
    <property type="entry name" value="P-loop_NTPase"/>
</dbReference>
<feature type="non-terminal residue" evidence="2">
    <location>
        <position position="801"/>
    </location>
</feature>
<dbReference type="SUPFAM" id="SSF52540">
    <property type="entry name" value="P-loop containing nucleoside triphosphate hydrolases"/>
    <property type="match status" value="1"/>
</dbReference>
<proteinExistence type="predicted"/>
<keyword evidence="1" id="KW-0175">Coiled coil</keyword>
<feature type="coiled-coil region" evidence="1">
    <location>
        <begin position="747"/>
        <end position="774"/>
    </location>
</feature>
<reference evidence="2 3" key="1">
    <citation type="journal article" date="2015" name="Microbiome">
        <title>Genomic resolution of linkages in carbon, nitrogen, and sulfur cycling among widespread estuary sediment bacteria.</title>
        <authorList>
            <person name="Baker B.J."/>
            <person name="Lazar C.S."/>
            <person name="Teske A.P."/>
            <person name="Dick G.J."/>
        </authorList>
    </citation>
    <scope>NUCLEOTIDE SEQUENCE [LARGE SCALE GENOMIC DNA]</scope>
    <source>
        <strain evidence="2">SM1_77</strain>
    </source>
</reference>
<dbReference type="PANTHER" id="PTHR30121">
    <property type="entry name" value="UNCHARACTERIZED PROTEIN YJGR-RELATED"/>
    <property type="match status" value="1"/>
</dbReference>
<evidence type="ECO:0000313" key="2">
    <source>
        <dbReference type="EMBL" id="KPL12897.1"/>
    </source>
</evidence>
<keyword evidence="2" id="KW-0547">Nucleotide-binding</keyword>
<dbReference type="AlphaFoldDB" id="A0A0S8JSW9"/>
<organism evidence="2 3">
    <name type="scientific">candidate division WOR_3 bacterium SM1_77</name>
    <dbReference type="NCBI Taxonomy" id="1703778"/>
    <lineage>
        <taxon>Bacteria</taxon>
        <taxon>Bacteria division WOR-3</taxon>
    </lineage>
</organism>
<dbReference type="GO" id="GO:0005524">
    <property type="term" value="F:ATP binding"/>
    <property type="evidence" value="ECO:0007669"/>
    <property type="project" value="UniProtKB-KW"/>
</dbReference>
<dbReference type="Proteomes" id="UP000050975">
    <property type="component" value="Unassembled WGS sequence"/>
</dbReference>
<comment type="caution">
    <text evidence="2">The sequence shown here is derived from an EMBL/GenBank/DDBJ whole genome shotgun (WGS) entry which is preliminary data.</text>
</comment>
<dbReference type="PANTHER" id="PTHR30121:SF6">
    <property type="entry name" value="SLR6007 PROTEIN"/>
    <property type="match status" value="1"/>
</dbReference>
<dbReference type="Gene3D" id="3.40.50.300">
    <property type="entry name" value="P-loop containing nucleotide triphosphate hydrolases"/>
    <property type="match status" value="2"/>
</dbReference>
<name>A0A0S8JSW9_UNCW3</name>
<dbReference type="InterPro" id="IPR051162">
    <property type="entry name" value="T4SS_component"/>
</dbReference>
<gene>
    <name evidence="2" type="ORF">AMJ74_05955</name>
</gene>
<evidence type="ECO:0000256" key="1">
    <source>
        <dbReference type="SAM" id="Coils"/>
    </source>
</evidence>
<sequence>MEDYEKLGVFYLGRPYDLKNKKPLDGLYLYDSKDLVTHAVCVGMTGSGKTGLCIDLLEEAFIDSIPAIIIDPKGDLPNLLLTFPNLYSEDFEPWVNEDDARKKNLTLADYATQQAQLWSNGLNSWGQSSERIKRLRQSAEFVVYTPGSNSGIPVSILKSFSKPPQAIMEDNELLSDQINTTVTSLLGLLGISVDPIRSREHILVSTILNSAWENNQDMDLATLIHQIQSPPVNRIGVLDLDAFFPAKDRFALALQLNNLLAAPGFSTWLEGESLDIADILYTSEGKPRAAIFSIAHLNEAERMFFVSLMLNQILGWMRTQSGTNSLRAIVYMDEIFGYFPPVANPPSKKPLLTLLKQARAYGVGLVLVTQNPVDLDYKGLSNTGTWFIGRLQTERDKARVLDGLEGATATAGMKFDRQSMEQTLAGLGNRIFLVNNVHDNDPVVIESRWAMSYLRGPLTRNQIKLLMDPVKDTYTTAELMGSAHAITGSSTVTRIVNPQMHVKAAQTAKPVLPPDITQYFAPLRGRQPQDHGILYQPAIVGFAQVQFSDIKSGTFIDKDLTYYTPILDDPIPVDWDNAAEFDVEINDLEKQPQESSHFADLPSAAGKLENYNLWSKNFATWIYRMQKYDLMRSPSLEVLSQPGETERDFRVRLQLTAREKRDNATEALRQRYAVKISSLEERIRRSKQVVEREAEQAKQQKIQTAISMGATLLGAFVGSKAISYSTLGRATTTIRGVGRTMKETQDIGRAKETVAVMEQKLQQLEEEFRAETEALTSKIDPLKETMDIVSIKPAKKDISIQ</sequence>
<evidence type="ECO:0000313" key="3">
    <source>
        <dbReference type="Proteomes" id="UP000050975"/>
    </source>
</evidence>
<dbReference type="EMBL" id="LJVE01000128">
    <property type="protein sequence ID" value="KPL12897.1"/>
    <property type="molecule type" value="Genomic_DNA"/>
</dbReference>
<protein>
    <submittedName>
        <fullName evidence="2">ATP-binding protein</fullName>
    </submittedName>
</protein>
<keyword evidence="2" id="KW-0067">ATP-binding</keyword>